<dbReference type="SUPFAM" id="SSF48179">
    <property type="entry name" value="6-phosphogluconate dehydrogenase C-terminal domain-like"/>
    <property type="match status" value="1"/>
</dbReference>
<dbReference type="RefSeq" id="WP_212538653.1">
    <property type="nucleotide sequence ID" value="NZ_JAGTUU010000011.1"/>
</dbReference>
<dbReference type="Gene3D" id="1.10.1040.10">
    <property type="entry name" value="N-(1-d-carboxylethyl)-l-norvaline Dehydrogenase, domain 2"/>
    <property type="match status" value="1"/>
</dbReference>
<dbReference type="SUPFAM" id="SSF51735">
    <property type="entry name" value="NAD(P)-binding Rossmann-fold domains"/>
    <property type="match status" value="1"/>
</dbReference>
<dbReference type="Proteomes" id="UP000681356">
    <property type="component" value="Unassembled WGS sequence"/>
</dbReference>
<dbReference type="GO" id="GO:0016616">
    <property type="term" value="F:oxidoreductase activity, acting on the CH-OH group of donors, NAD or NADP as acceptor"/>
    <property type="evidence" value="ECO:0007669"/>
    <property type="project" value="TreeGrafter"/>
</dbReference>
<dbReference type="InterPro" id="IPR013118">
    <property type="entry name" value="Mannitol_DH_C"/>
</dbReference>
<dbReference type="PANTHER" id="PTHR43362">
    <property type="entry name" value="MANNITOL DEHYDROGENASE DSF1-RELATED"/>
    <property type="match status" value="1"/>
</dbReference>
<dbReference type="Pfam" id="PF08125">
    <property type="entry name" value="Mannitol_dh_C"/>
    <property type="match status" value="1"/>
</dbReference>
<accession>A0A8J8BAA2</accession>
<dbReference type="InterPro" id="IPR036291">
    <property type="entry name" value="NAD(P)-bd_dom_sf"/>
</dbReference>
<dbReference type="Pfam" id="PF01232">
    <property type="entry name" value="Mannitol_dh"/>
    <property type="match status" value="1"/>
</dbReference>
<evidence type="ECO:0000259" key="3">
    <source>
        <dbReference type="Pfam" id="PF08125"/>
    </source>
</evidence>
<reference evidence="4" key="1">
    <citation type="submission" date="2021-04" db="EMBL/GenBank/DDBJ databases">
        <authorList>
            <person name="Yoon J."/>
        </authorList>
    </citation>
    <scope>NUCLEOTIDE SEQUENCE</scope>
    <source>
        <strain evidence="4">KMU-90</strain>
    </source>
</reference>
<dbReference type="InterPro" id="IPR008927">
    <property type="entry name" value="6-PGluconate_DH-like_C_sf"/>
</dbReference>
<sequence>MKLANETLAALPDGIERPRYDRARLTPGIVHIGLGNFHRAHQAWYLHRLMQQGQALDWAIIGAGVRPYDAAMRERLLAQDCLTTLVELDPAGTTVEVTGAMIDYLPIVEGNGPLIAAMSDKAIRIVGLTITEGGYYLDPNTGGFDTTHPDIVFDAANPDTPRTAFGAMVAALRARRAAGHPPFTALCCDNLQGNGAILRACVVGLARLSDPALAEWIDAQGAFPNSMVDCIVPATSPELVAKVRALGIDDASPVSHENFRQWVIEDDFCMGRPAWEDVGATMTDDVHAYEAMKIRILNGGHQLLANAGEILSAPTIADCMADPDIAGFFRAVQTAEIVPCVHPVPGMTPLAYVDLIVTRFANPEIRDSTRRVAFDGSSRHAGFLLPILREGLAAGRSVAGLALAEALWARMCEGTREDGSVIEPNDPNWDVLNDAARRARHDPQVWLREAGIYGDLADAPRFAAPFAEALTALWSEGCRATLRRHAGG</sequence>
<dbReference type="InterPro" id="IPR050988">
    <property type="entry name" value="Mannitol_DH/Oxidoreductase"/>
</dbReference>
<dbReference type="InterPro" id="IPR000669">
    <property type="entry name" value="Mannitol_DH"/>
</dbReference>
<organism evidence="4 5">
    <name type="scientific">Thetidibacter halocola</name>
    <dbReference type="NCBI Taxonomy" id="2827239"/>
    <lineage>
        <taxon>Bacteria</taxon>
        <taxon>Pseudomonadati</taxon>
        <taxon>Pseudomonadota</taxon>
        <taxon>Alphaproteobacteria</taxon>
        <taxon>Rhodobacterales</taxon>
        <taxon>Roseobacteraceae</taxon>
        <taxon>Thetidibacter</taxon>
    </lineage>
</organism>
<keyword evidence="5" id="KW-1185">Reference proteome</keyword>
<dbReference type="PANTHER" id="PTHR43362:SF1">
    <property type="entry name" value="MANNITOL DEHYDROGENASE 2-RELATED"/>
    <property type="match status" value="1"/>
</dbReference>
<dbReference type="Gene3D" id="3.40.50.720">
    <property type="entry name" value="NAD(P)-binding Rossmann-like Domain"/>
    <property type="match status" value="1"/>
</dbReference>
<dbReference type="PRINTS" id="PR00084">
    <property type="entry name" value="MTLDHDRGNASE"/>
</dbReference>
<name>A0A8J8BAA2_9RHOB</name>
<feature type="domain" description="Mannitol dehydrogenase C-terminal" evidence="3">
    <location>
        <begin position="285"/>
        <end position="474"/>
    </location>
</feature>
<comment type="caution">
    <text evidence="4">The sequence shown here is derived from an EMBL/GenBank/DDBJ whole genome shotgun (WGS) entry which is preliminary data.</text>
</comment>
<evidence type="ECO:0000313" key="5">
    <source>
        <dbReference type="Proteomes" id="UP000681356"/>
    </source>
</evidence>
<evidence type="ECO:0000259" key="2">
    <source>
        <dbReference type="Pfam" id="PF01232"/>
    </source>
</evidence>
<gene>
    <name evidence="4" type="ORF">KB874_21675</name>
</gene>
<protein>
    <submittedName>
        <fullName evidence="4">Mannitol dehydrogenase family protein</fullName>
    </submittedName>
</protein>
<proteinExistence type="predicted"/>
<feature type="domain" description="Mannitol dehydrogenase N-terminal" evidence="2">
    <location>
        <begin position="28"/>
        <end position="276"/>
    </location>
</feature>
<dbReference type="InterPro" id="IPR013131">
    <property type="entry name" value="Mannitol_DH_N"/>
</dbReference>
<dbReference type="AlphaFoldDB" id="A0A8J8BAA2"/>
<dbReference type="EMBL" id="JAGTUU010000011">
    <property type="protein sequence ID" value="MBS0126694.1"/>
    <property type="molecule type" value="Genomic_DNA"/>
</dbReference>
<keyword evidence="1" id="KW-0560">Oxidoreductase</keyword>
<evidence type="ECO:0000313" key="4">
    <source>
        <dbReference type="EMBL" id="MBS0126694.1"/>
    </source>
</evidence>
<evidence type="ECO:0000256" key="1">
    <source>
        <dbReference type="ARBA" id="ARBA00023002"/>
    </source>
</evidence>
<dbReference type="InterPro" id="IPR013328">
    <property type="entry name" value="6PGD_dom2"/>
</dbReference>